<dbReference type="CAZy" id="GH24">
    <property type="family name" value="Glycoside Hydrolase Family 24"/>
</dbReference>
<keyword evidence="3" id="KW-0946">Virion</keyword>
<dbReference type="InterPro" id="IPR023346">
    <property type="entry name" value="Lysozyme-like_dom_sf"/>
</dbReference>
<dbReference type="InterPro" id="IPR001165">
    <property type="entry name" value="T4-type_lysozyme"/>
</dbReference>
<keyword evidence="3" id="KW-1236">Degradation of host peptidoglycans during virus entry</keyword>
<dbReference type="EMBL" id="GU911519">
    <property type="protein sequence ID" value="ADG36124.1"/>
    <property type="molecule type" value="Genomic_DNA"/>
</dbReference>
<keyword evidence="1 3" id="KW-0929">Antimicrobial</keyword>
<keyword evidence="3 4" id="KW-0326">Glycosidase</keyword>
<reference evidence="8 9" key="1">
    <citation type="journal article" date="2010" name="Virol. J.">
        <title>Genomes of the T4-related bacteriophages as windows on microbial genome evolution.</title>
        <authorList>
            <person name="Petrov V.M."/>
            <person name="Ratnayaka S."/>
            <person name="Nolan J.M."/>
            <person name="Miller E.S."/>
            <person name="Karam J.D."/>
        </authorList>
    </citation>
    <scope>NUCLEOTIDE SEQUENCE [LARGE SCALE GENOMIC DNA]</scope>
</reference>
<organism evidence="8 9">
    <name type="scientific">Acinetobacter phage Acj61</name>
    <dbReference type="NCBI Taxonomy" id="760732"/>
    <lineage>
        <taxon>Viruses</taxon>
        <taxon>Duplodnaviria</taxon>
        <taxon>Heunggongvirae</taxon>
        <taxon>Uroviricota</taxon>
        <taxon>Caudoviricetes</taxon>
        <taxon>Pantevenvirales</taxon>
        <taxon>Straboviridae</taxon>
        <taxon>Twarogvirinae</taxon>
        <taxon>Lasallevirus</taxon>
        <taxon>Lasallevirus Acj61</taxon>
        <taxon>Acinetobacter virus Acj61</taxon>
    </lineage>
</organism>
<dbReference type="SUPFAM" id="SSF53955">
    <property type="entry name" value="Lysozyme-like"/>
    <property type="match status" value="1"/>
</dbReference>
<dbReference type="InterPro" id="IPR009590">
    <property type="entry name" value="Gp5_OB_N"/>
</dbReference>
<name>E5E4E0_9CAUD</name>
<dbReference type="GO" id="GO:0098003">
    <property type="term" value="P:viral tail assembly"/>
    <property type="evidence" value="ECO:0007669"/>
    <property type="project" value="UniProtKB-UniRule"/>
</dbReference>
<keyword evidence="3" id="KW-1245">Viral tail assembly</keyword>
<evidence type="ECO:0000313" key="8">
    <source>
        <dbReference type="EMBL" id="ADG36124.1"/>
    </source>
</evidence>
<dbReference type="GO" id="GO:0042742">
    <property type="term" value="P:defense response to bacterium"/>
    <property type="evidence" value="ECO:0007669"/>
    <property type="project" value="UniProtKB-KW"/>
</dbReference>
<dbReference type="GO" id="GO:0003796">
    <property type="term" value="F:lysozyme activity"/>
    <property type="evidence" value="ECO:0007669"/>
    <property type="project" value="UniProtKB-UniRule"/>
</dbReference>
<feature type="domain" description="Gp5/Type VI secretion system Vgr C-terminal trimerisation" evidence="7">
    <location>
        <begin position="496"/>
        <end position="568"/>
    </location>
</feature>
<dbReference type="GO" id="GO:0009253">
    <property type="term" value="P:peptidoglycan catabolic process"/>
    <property type="evidence" value="ECO:0007669"/>
    <property type="project" value="UniProtKB-UniRule"/>
</dbReference>
<evidence type="ECO:0000256" key="4">
    <source>
        <dbReference type="RuleBase" id="RU003788"/>
    </source>
</evidence>
<dbReference type="PANTHER" id="PTHR37406">
    <property type="entry name" value="T4-TYPE LYSOZYME 1-RELATED"/>
    <property type="match status" value="1"/>
</dbReference>
<dbReference type="SUPFAM" id="SSF69349">
    <property type="entry name" value="Phage fibre proteins"/>
    <property type="match status" value="1"/>
</dbReference>
<dbReference type="InterPro" id="IPR023347">
    <property type="entry name" value="Lysozyme_dom_sf"/>
</dbReference>
<evidence type="ECO:0000259" key="6">
    <source>
        <dbReference type="Pfam" id="PF06714"/>
    </source>
</evidence>
<keyword evidence="9" id="KW-1185">Reference proteome</keyword>
<keyword evidence="3" id="KW-1235">Degradation of host cell envelope components during virus entry</keyword>
<dbReference type="InterPro" id="IPR046397">
    <property type="entry name" value="NEEDLE_T4"/>
</dbReference>
<dbReference type="InterPro" id="IPR052619">
    <property type="entry name" value="Phage_lysozyme-like"/>
</dbReference>
<keyword evidence="3" id="KW-1188">Viral release from host cell</keyword>
<dbReference type="Gene3D" id="3.10.450.190">
    <property type="match status" value="1"/>
</dbReference>
<evidence type="ECO:0000313" key="9">
    <source>
        <dbReference type="Proteomes" id="UP000008730"/>
    </source>
</evidence>
<evidence type="ECO:0000256" key="3">
    <source>
        <dbReference type="HAMAP-Rule" id="MF_04151"/>
    </source>
</evidence>
<dbReference type="PRINTS" id="PR00684">
    <property type="entry name" value="T4LYSOZYME"/>
</dbReference>
<feature type="compositionally biased region" description="Basic and acidic residues" evidence="5">
    <location>
        <begin position="423"/>
        <end position="436"/>
    </location>
</feature>
<feature type="active site" description="Proton donor" evidence="3">
    <location>
        <position position="182"/>
    </location>
</feature>
<feature type="active site" description="Nucleophile" evidence="3">
    <location>
        <position position="191"/>
    </location>
</feature>
<dbReference type="GO" id="GO:0098994">
    <property type="term" value="P:symbiont entry into host cell via disruption of host cell envelope"/>
    <property type="evidence" value="ECO:0007669"/>
    <property type="project" value="UniProtKB-KW"/>
</dbReference>
<keyword evidence="3" id="KW-1227">Viral tail protein</keyword>
<dbReference type="EC" id="3.2.1.17" evidence="3"/>
<dbReference type="GO" id="GO:0016998">
    <property type="term" value="P:cell wall macromolecule catabolic process"/>
    <property type="evidence" value="ECO:0007669"/>
    <property type="project" value="InterPro"/>
</dbReference>
<dbReference type="Pfam" id="PF00959">
    <property type="entry name" value="Phage_lysozyme"/>
    <property type="match status" value="1"/>
</dbReference>
<protein>
    <recommendedName>
        <fullName evidence="3">Baseplate central spike protein</fullName>
    </recommendedName>
    <alternativeName>
        <fullName evidence="3">Peptidoglycan hydrolase</fullName>
        <ecNumber evidence="3">3.2.1.17</ecNumber>
    </alternativeName>
</protein>
<evidence type="ECO:0000256" key="5">
    <source>
        <dbReference type="SAM" id="MobiDB-lite"/>
    </source>
</evidence>
<dbReference type="Gene3D" id="2.40.50.260">
    <property type="entry name" value="Nucleic acid-binding protein domain"/>
    <property type="match status" value="1"/>
</dbReference>
<evidence type="ECO:0000259" key="7">
    <source>
        <dbReference type="Pfam" id="PF22178"/>
    </source>
</evidence>
<proteinExistence type="inferred from homology"/>
<feature type="region of interest" description="Disordered" evidence="5">
    <location>
        <begin position="423"/>
        <end position="454"/>
    </location>
</feature>
<dbReference type="GO" id="GO:0098025">
    <property type="term" value="C:virus tail, baseplate"/>
    <property type="evidence" value="ECO:0007669"/>
    <property type="project" value="UniProtKB-UniRule"/>
</dbReference>
<comment type="function">
    <molecule>Baseplate central spike protein</molecule>
    <text evidence="3">Baseplate central spike complex-associated lysozyme that is essential for the localized hydrolysis of bacterial cell wall, so that the tail tube, through which the phage DNA is ejected, can penetrate to the host inner membrane. The tail lysozyme complex at the tip of the tail tube penetrates through the outer membrane into the periplasm. This way, lysozyme domain is released and locally digests the peptidoglycan layer to make a hole to let the tube penetrate to the inner membrane. Involved in the tail assembly.</text>
</comment>
<comment type="similarity">
    <text evidence="3 4">Belongs to the glycosyl hydrolase 24 family.</text>
</comment>
<dbReference type="GeneID" id="9926050"/>
<keyword evidence="3" id="KW-1226">Viral baseplate protein</keyword>
<dbReference type="Pfam" id="PF22178">
    <property type="entry name" value="Gp5_trimer_C"/>
    <property type="match status" value="1"/>
</dbReference>
<gene>
    <name evidence="8" type="primary">5</name>
    <name evidence="8" type="ORF">Acj61p159</name>
</gene>
<dbReference type="Gene3D" id="1.10.530.40">
    <property type="match status" value="1"/>
</dbReference>
<dbReference type="RefSeq" id="YP_004009776.1">
    <property type="nucleotide sequence ID" value="NC_014661.1"/>
</dbReference>
<dbReference type="HAMAP" id="MF_04151">
    <property type="entry name" value="NEEDLE_T4"/>
    <property type="match status" value="1"/>
</dbReference>
<sequence length="591" mass="63434">MRMQSDDVNWFVGVVEDRLDPMQQGRVRVRVVGVHPFSRIQGDVAGIPVEELPWMSVGLPVTSASVSGISGAVTGLVNGSSVFGIWLDKYKTNGLVLCSYSGNQVNIPNSEEGFSDPFGQYPNNAGPDISGLNAGGAYGDASGANGIQNGNSSTGILPGGKDVAGEDNNPALTIETMLRGDEGVKNQVYWDSLGYPTVGIGHLIVYKKTRDMNQILPILSRQLGKSVGSSINSADISTLFKMDLQKVQSEIRKNGVIAPVYAKMNRSRQMALENMAFQMGTGGLAKFRRVLGFMGAGQYAEAAAAAKQSKWARQTPGRANRISLIIKNGNVASYGVLPPKPAGKMMLRSNFSEMPFMDGFDPYDPNDQEVVPDYTKIPILDGMPEDLSEPFVEEETAVLFSEPKSSYRGEYPYVKATRSEGGHVVEYDDTPGQERHRQMHPSGSYTEDAADGRKTDKATGDRYFLTGGSRHDLCEGEYKVNVGGVETYINFSDAIQQVEGNRTSKIAGNETIEIAGNEIKKITGDGTIEVSGNIKIVVAGNASIDVSGNTELKVGGSMNANVSGSYTMNVGGTYSVTSGAVTWNTPRFDVV</sequence>
<dbReference type="GO" id="GO:0098932">
    <property type="term" value="P:symbiont entry into host cell via disruption of host cell wall peptidoglycan"/>
    <property type="evidence" value="ECO:0007669"/>
    <property type="project" value="UniProtKB-UniRule"/>
</dbReference>
<comment type="catalytic activity">
    <reaction evidence="3 4">
        <text>Hydrolysis of (1-&gt;4)-beta-linkages between N-acetylmuramic acid and N-acetyl-D-glucosamine residues in a peptidoglycan and between N-acetyl-D-glucosamine residues in chitodextrins.</text>
        <dbReference type="EC" id="3.2.1.17"/>
    </reaction>
</comment>
<evidence type="ECO:0000256" key="1">
    <source>
        <dbReference type="ARBA" id="ARBA00022529"/>
    </source>
</evidence>
<keyword evidence="2 3" id="KW-0081">Bacteriolytic enzyme</keyword>
<feature type="chain" id="PRO_5035348910" description="Baseplate central spike protein" evidence="3">
    <location>
        <begin position="1"/>
        <end position="591"/>
    </location>
</feature>
<comment type="caution">
    <text evidence="3">Lacks conserved residue(s) required for the propagation of feature annotation.</text>
</comment>
<dbReference type="Pfam" id="PF06714">
    <property type="entry name" value="Gp5_OB"/>
    <property type="match status" value="1"/>
</dbReference>
<keyword evidence="3" id="KW-1162">Viral penetration into host cytoplasm</keyword>
<dbReference type="KEGG" id="vg:9926050"/>
<keyword evidence="3" id="KW-1171">Viral genome ejection through host cell envelope</keyword>
<keyword evidence="3" id="KW-0426">Late protein</keyword>
<dbReference type="Proteomes" id="UP000008730">
    <property type="component" value="Segment"/>
</dbReference>
<accession>E5E4E0</accession>
<keyword evidence="3" id="KW-1160">Virus entry into host cell</keyword>
<feature type="domain" description="Protein Gp5 N-terminal OB-fold" evidence="6">
    <location>
        <begin position="33"/>
        <end position="170"/>
    </location>
</feature>
<keyword evidence="3 4" id="KW-0378">Hydrolase</keyword>
<dbReference type="GO" id="GO:0031640">
    <property type="term" value="P:killing of cells of another organism"/>
    <property type="evidence" value="ECO:0007669"/>
    <property type="project" value="UniProtKB-KW"/>
</dbReference>
<dbReference type="InterPro" id="IPR054030">
    <property type="entry name" value="Gp5_Vgr_C"/>
</dbReference>
<dbReference type="OrthoDB" id="2186at10239"/>
<evidence type="ECO:0000256" key="2">
    <source>
        <dbReference type="ARBA" id="ARBA00022638"/>
    </source>
</evidence>
<dbReference type="InterPro" id="IPR002196">
    <property type="entry name" value="Glyco_hydro_24"/>
</dbReference>
<dbReference type="SUPFAM" id="SSF69255">
    <property type="entry name" value="gp5 N-terminal domain-like"/>
    <property type="match status" value="1"/>
</dbReference>
<dbReference type="PANTHER" id="PTHR37406:SF1">
    <property type="entry name" value="T4-TYPE LYSOZYME 1-RELATED"/>
    <property type="match status" value="1"/>
</dbReference>